<dbReference type="Pfam" id="PF13649">
    <property type="entry name" value="Methyltransf_25"/>
    <property type="match status" value="1"/>
</dbReference>
<accession>A0A9W5UPT8</accession>
<name>A0A9W5UPT8_9ACTN</name>
<dbReference type="EMBL" id="BOPD01000002">
    <property type="protein sequence ID" value="GIJ31110.1"/>
    <property type="molecule type" value="Genomic_DNA"/>
</dbReference>
<evidence type="ECO:0000313" key="4">
    <source>
        <dbReference type="EMBL" id="GIJ31110.1"/>
    </source>
</evidence>
<keyword evidence="1" id="KW-0808">Transferase</keyword>
<feature type="compositionally biased region" description="Polar residues" evidence="2">
    <location>
        <begin position="22"/>
        <end position="39"/>
    </location>
</feature>
<dbReference type="GO" id="GO:0016740">
    <property type="term" value="F:transferase activity"/>
    <property type="evidence" value="ECO:0007669"/>
    <property type="project" value="UniProtKB-KW"/>
</dbReference>
<reference evidence="4" key="1">
    <citation type="submission" date="2021-01" db="EMBL/GenBank/DDBJ databases">
        <title>Whole genome shotgun sequence of Verrucosispora sediminis NBRC 107745.</title>
        <authorList>
            <person name="Komaki H."/>
            <person name="Tamura T."/>
        </authorList>
    </citation>
    <scope>NUCLEOTIDE SEQUENCE</scope>
    <source>
        <strain evidence="4">NBRC 107745</strain>
    </source>
</reference>
<evidence type="ECO:0000313" key="5">
    <source>
        <dbReference type="Proteomes" id="UP000607311"/>
    </source>
</evidence>
<evidence type="ECO:0000259" key="3">
    <source>
        <dbReference type="Pfam" id="PF13649"/>
    </source>
</evidence>
<gene>
    <name evidence="4" type="ORF">Vse01_02580</name>
</gene>
<dbReference type="Gene3D" id="3.40.50.150">
    <property type="entry name" value="Vaccinia Virus protein VP39"/>
    <property type="match status" value="1"/>
</dbReference>
<protein>
    <recommendedName>
        <fullName evidence="3">Methyltransferase domain-containing protein</fullName>
    </recommendedName>
</protein>
<dbReference type="AlphaFoldDB" id="A0A9W5UPT8"/>
<dbReference type="CDD" id="cd02440">
    <property type="entry name" value="AdoMet_MTases"/>
    <property type="match status" value="1"/>
</dbReference>
<keyword evidence="5" id="KW-1185">Reference proteome</keyword>
<feature type="region of interest" description="Disordered" evidence="2">
    <location>
        <begin position="14"/>
        <end position="41"/>
    </location>
</feature>
<sequence>MVARELVSGHLPLVRSGGRTAAPSQSGYGADMTNRTRWATDTGPEHSQWYVNRFRQLAAEGADLAGEARLLDTLVPPASRILDAGCGTGRVGAELAARGHTVVGVDADPVLIDAARADHPAPRWLVADLAELDLAAAGESEPFDAAVLAGNVMAFVAAGTERQVLSRVAAHLRPDGVVAVGFGTDRGYPLTDFDADAIGAGLRLEHRFATWDLRPWRDDADFAVTILRRPT</sequence>
<dbReference type="InterPro" id="IPR041698">
    <property type="entry name" value="Methyltransf_25"/>
</dbReference>
<feature type="domain" description="Methyltransferase" evidence="3">
    <location>
        <begin position="81"/>
        <end position="176"/>
    </location>
</feature>
<dbReference type="InterPro" id="IPR029063">
    <property type="entry name" value="SAM-dependent_MTases_sf"/>
</dbReference>
<dbReference type="PANTHER" id="PTHR43861">
    <property type="entry name" value="TRANS-ACONITATE 2-METHYLTRANSFERASE-RELATED"/>
    <property type="match status" value="1"/>
</dbReference>
<dbReference type="Proteomes" id="UP000607311">
    <property type="component" value="Unassembled WGS sequence"/>
</dbReference>
<dbReference type="SUPFAM" id="SSF53335">
    <property type="entry name" value="S-adenosyl-L-methionine-dependent methyltransferases"/>
    <property type="match status" value="1"/>
</dbReference>
<proteinExistence type="predicted"/>
<comment type="caution">
    <text evidence="4">The sequence shown here is derived from an EMBL/GenBank/DDBJ whole genome shotgun (WGS) entry which is preliminary data.</text>
</comment>
<evidence type="ECO:0000256" key="1">
    <source>
        <dbReference type="ARBA" id="ARBA00022679"/>
    </source>
</evidence>
<evidence type="ECO:0000256" key="2">
    <source>
        <dbReference type="SAM" id="MobiDB-lite"/>
    </source>
</evidence>
<organism evidence="4 5">
    <name type="scientific">Micromonospora sediminimaris</name>
    <dbReference type="NCBI Taxonomy" id="547162"/>
    <lineage>
        <taxon>Bacteria</taxon>
        <taxon>Bacillati</taxon>
        <taxon>Actinomycetota</taxon>
        <taxon>Actinomycetes</taxon>
        <taxon>Micromonosporales</taxon>
        <taxon>Micromonosporaceae</taxon>
        <taxon>Micromonospora</taxon>
    </lineage>
</organism>